<evidence type="ECO:0000313" key="2">
    <source>
        <dbReference type="EMBL" id="WPC03456.1"/>
    </source>
</evidence>
<dbReference type="Pfam" id="PF09931">
    <property type="entry name" value="Phage_phiJL001_Gp84_N"/>
    <property type="match status" value="1"/>
</dbReference>
<dbReference type="Pfam" id="PF09356">
    <property type="entry name" value="Phage_BR0599"/>
    <property type="match status" value="1"/>
</dbReference>
<dbReference type="EMBL" id="CP137892">
    <property type="protein sequence ID" value="WPC03456.1"/>
    <property type="molecule type" value="Genomic_DNA"/>
</dbReference>
<organism evidence="2 3">
    <name type="scientific">Pseudomonas benzenivorans</name>
    <dbReference type="NCBI Taxonomy" id="556533"/>
    <lineage>
        <taxon>Bacteria</taxon>
        <taxon>Pseudomonadati</taxon>
        <taxon>Pseudomonadota</taxon>
        <taxon>Gammaproteobacteria</taxon>
        <taxon>Pseudomonadales</taxon>
        <taxon>Pseudomonadaceae</taxon>
        <taxon>Pseudomonas</taxon>
    </lineage>
</organism>
<keyword evidence="3" id="KW-1185">Reference proteome</keyword>
<feature type="domain" description="Bacteriophage phiJL001 Gp84 C-terminal" evidence="1">
    <location>
        <begin position="217"/>
        <end position="273"/>
    </location>
</feature>
<sequence length="277" mass="31453">MPSIRDIEASLGFGSPTELYLFEHGEDVYAYTSSSKRVLHTDGVIYNPLPIKRDKIQRSQQDNRNRLQIDVPGDSPIPMIFRNKQPKKHVTLKVFRFHRFTKESWLWFNKEAELPGEFITIFSGEVVQTTWNNTVATLDCASVSALQRRQCLRFGYQAQCNHHVFDELCGLKIQDWQEEVTVTSIQDNGFTINVTGLLNSNDYYKGSIISKNDDDFRDVLSVNAGVITLFSPLSDLVIGDKLKITKGCDRSSAACKSFGNFDNFFGFVTIPTDNPFV</sequence>
<gene>
    <name evidence="2" type="ORF">SBP02_11740</name>
</gene>
<name>A0ABZ0PRE2_9PSED</name>
<protein>
    <submittedName>
        <fullName evidence="2">Phage BR0599 family protein</fullName>
    </submittedName>
</protein>
<dbReference type="InterPro" id="IPR018964">
    <property type="entry name" value="Phage_phiJL001_Gp84_C"/>
</dbReference>
<accession>A0ABZ0PRE2</accession>
<proteinExistence type="predicted"/>
<evidence type="ECO:0000313" key="3">
    <source>
        <dbReference type="Proteomes" id="UP001305928"/>
    </source>
</evidence>
<dbReference type="RefSeq" id="WP_318641938.1">
    <property type="nucleotide sequence ID" value="NZ_CP137892.1"/>
</dbReference>
<reference evidence="2 3" key="1">
    <citation type="submission" date="2023-11" db="EMBL/GenBank/DDBJ databases">
        <title>Complete genome of Pseudomonas benzenivorans BA3361.</title>
        <authorList>
            <person name="Shin S.Y."/>
            <person name="Song J."/>
            <person name="Kang H."/>
        </authorList>
    </citation>
    <scope>NUCLEOTIDE SEQUENCE [LARGE SCALE GENOMIC DNA]</scope>
    <source>
        <strain evidence="2 3">HNIBRBA3361</strain>
    </source>
</reference>
<dbReference type="Proteomes" id="UP001305928">
    <property type="component" value="Chromosome"/>
</dbReference>
<evidence type="ECO:0000259" key="1">
    <source>
        <dbReference type="Pfam" id="PF09356"/>
    </source>
</evidence>